<evidence type="ECO:0000256" key="2">
    <source>
        <dbReference type="ARBA" id="ARBA00006510"/>
    </source>
</evidence>
<reference evidence="9" key="1">
    <citation type="submission" date="2025-08" db="UniProtKB">
        <authorList>
            <consortium name="Ensembl"/>
        </authorList>
    </citation>
    <scope>IDENTIFICATION</scope>
</reference>
<evidence type="ECO:0000259" key="8">
    <source>
        <dbReference type="Pfam" id="PF07810"/>
    </source>
</evidence>
<dbReference type="AlphaFoldDB" id="A0A3Q4N9K1"/>
<dbReference type="PANTHER" id="PTHR23302">
    <property type="entry name" value="TRANSMEMBRANE CHANNEL-RELATED"/>
    <property type="match status" value="1"/>
</dbReference>
<evidence type="ECO:0000256" key="3">
    <source>
        <dbReference type="ARBA" id="ARBA00022692"/>
    </source>
</evidence>
<feature type="transmembrane region" description="Helical" evidence="6">
    <location>
        <begin position="359"/>
        <end position="384"/>
    </location>
</feature>
<feature type="domain" description="TMC" evidence="8">
    <location>
        <begin position="256"/>
        <end position="356"/>
    </location>
</feature>
<evidence type="ECO:0000256" key="5">
    <source>
        <dbReference type="ARBA" id="ARBA00023136"/>
    </source>
</evidence>
<keyword evidence="4 6" id="KW-1133">Transmembrane helix</keyword>
<evidence type="ECO:0000256" key="1">
    <source>
        <dbReference type="ARBA" id="ARBA00004141"/>
    </source>
</evidence>
<dbReference type="PANTHER" id="PTHR23302:SF4">
    <property type="entry name" value="TRANSMEMBRANE CHANNEL-LIKE PROTEIN 6"/>
    <property type="match status" value="1"/>
</dbReference>
<organism evidence="9 10">
    <name type="scientific">Neolamprologus brichardi</name>
    <name type="common">Fairy cichlid</name>
    <name type="synonym">Lamprologus brichardi</name>
    <dbReference type="NCBI Taxonomy" id="32507"/>
    <lineage>
        <taxon>Eukaryota</taxon>
        <taxon>Metazoa</taxon>
        <taxon>Chordata</taxon>
        <taxon>Craniata</taxon>
        <taxon>Vertebrata</taxon>
        <taxon>Euteleostomi</taxon>
        <taxon>Actinopterygii</taxon>
        <taxon>Neopterygii</taxon>
        <taxon>Teleostei</taxon>
        <taxon>Neoteleostei</taxon>
        <taxon>Acanthomorphata</taxon>
        <taxon>Ovalentaria</taxon>
        <taxon>Cichlomorphae</taxon>
        <taxon>Cichliformes</taxon>
        <taxon>Cichlidae</taxon>
        <taxon>African cichlids</taxon>
        <taxon>Pseudocrenilabrinae</taxon>
        <taxon>Lamprologini</taxon>
        <taxon>Neolamprologus</taxon>
    </lineage>
</organism>
<dbReference type="InterPro" id="IPR038900">
    <property type="entry name" value="TMC"/>
</dbReference>
<dbReference type="STRING" id="32507.ENSNBRP00000030359"/>
<evidence type="ECO:0000256" key="7">
    <source>
        <dbReference type="SAM" id="MobiDB-lite"/>
    </source>
</evidence>
<feature type="region of interest" description="Disordered" evidence="7">
    <location>
        <begin position="1"/>
        <end position="27"/>
    </location>
</feature>
<keyword evidence="10" id="KW-1185">Reference proteome</keyword>
<reference evidence="9" key="2">
    <citation type="submission" date="2025-09" db="UniProtKB">
        <authorList>
            <consortium name="Ensembl"/>
        </authorList>
    </citation>
    <scope>IDENTIFICATION</scope>
</reference>
<name>A0A3Q4N9K1_NEOBR</name>
<feature type="transmembrane region" description="Helical" evidence="6">
    <location>
        <begin position="175"/>
        <end position="201"/>
    </location>
</feature>
<evidence type="ECO:0000313" key="9">
    <source>
        <dbReference type="Ensembl" id="ENSNBRP00000030359.1"/>
    </source>
</evidence>
<dbReference type="GO" id="GO:0008381">
    <property type="term" value="F:mechanosensitive monoatomic ion channel activity"/>
    <property type="evidence" value="ECO:0007669"/>
    <property type="project" value="TreeGrafter"/>
</dbReference>
<dbReference type="OMA" id="YFFTIEL"/>
<feature type="transmembrane region" description="Helical" evidence="6">
    <location>
        <begin position="434"/>
        <end position="454"/>
    </location>
</feature>
<proteinExistence type="inferred from homology"/>
<accession>A0A3Q4N9K1</accession>
<dbReference type="InterPro" id="IPR012496">
    <property type="entry name" value="TMC_dom"/>
</dbReference>
<feature type="transmembrane region" description="Helical" evidence="6">
    <location>
        <begin position="221"/>
        <end position="239"/>
    </location>
</feature>
<keyword evidence="5 6" id="KW-0472">Membrane</keyword>
<sequence length="487" mass="56004">DIFGVSSGPLVEQDTEADEPQEGHSRCQVIQSRETNSGEKIRADDSFKWHLLIFRQIFRSTFNPLTTVRSDPSYSTDSNLCTAENNMDQLVSSLQGLSVSEGTRKLRAMPLSLADKIEIRYVRHKPLNIPCYTHLSMYISMTWRHCLFSCLPVFSSFKLWHSALKTLSGRYGTGVLSYFLFLRTLLFLNLLLFVITGLFLIIPQAINPPPSPKADFSGIELLTGTGYFSDSLMFYGYYSNETLPGDQYRMPAAYFFTIELYRLLVMDFIVTVLYTFLGEFLWRVFSQTILQKKRKPVFDIARNVLELIYGQTLTWIGVLFAPLLPGVQLIKLIVLFYMKKKSLIVNCQASRKPWRATQMTTLFICILWFPSFLGTVVTIIYTVWTIKPSENCGPFRNLTTMFEGGQMSTRHLEDAHPILKWLSWVYDCLVENPVFLFLASGVFLMVIYFQAQVVDGQRKIISRLEKQIENEGKDKKFLIAKLQDLCK</sequence>
<keyword evidence="3 6" id="KW-0812">Transmembrane</keyword>
<dbReference type="GeneTree" id="ENSGT01050000244894"/>
<feature type="transmembrane region" description="Helical" evidence="6">
    <location>
        <begin position="313"/>
        <end position="338"/>
    </location>
</feature>
<comment type="subcellular location">
    <subcellularLocation>
        <location evidence="1 6">Membrane</location>
        <topology evidence="1 6">Multi-pass membrane protein</topology>
    </subcellularLocation>
</comment>
<comment type="similarity">
    <text evidence="2 6">Belongs to the TMC family.</text>
</comment>
<dbReference type="Bgee" id="ENSNBRG00000023085">
    <property type="expression patterns" value="Expressed in mesonephros"/>
</dbReference>
<dbReference type="Ensembl" id="ENSNBRT00000031137.1">
    <property type="protein sequence ID" value="ENSNBRP00000030359.1"/>
    <property type="gene ID" value="ENSNBRG00000023085.1"/>
</dbReference>
<evidence type="ECO:0000256" key="4">
    <source>
        <dbReference type="ARBA" id="ARBA00022989"/>
    </source>
</evidence>
<evidence type="ECO:0000313" key="10">
    <source>
        <dbReference type="Proteomes" id="UP000261580"/>
    </source>
</evidence>
<dbReference type="GO" id="GO:0005886">
    <property type="term" value="C:plasma membrane"/>
    <property type="evidence" value="ECO:0007669"/>
    <property type="project" value="InterPro"/>
</dbReference>
<dbReference type="Pfam" id="PF07810">
    <property type="entry name" value="TMC"/>
    <property type="match status" value="1"/>
</dbReference>
<protein>
    <recommendedName>
        <fullName evidence="6">Transmembrane channel-like protein</fullName>
    </recommendedName>
</protein>
<evidence type="ECO:0000256" key="6">
    <source>
        <dbReference type="RuleBase" id="RU310713"/>
    </source>
</evidence>
<dbReference type="Proteomes" id="UP000261580">
    <property type="component" value="Unassembled WGS sequence"/>
</dbReference>
<feature type="transmembrane region" description="Helical" evidence="6">
    <location>
        <begin position="260"/>
        <end position="277"/>
    </location>
</feature>